<dbReference type="Proteomes" id="UP001152485">
    <property type="component" value="Unassembled WGS sequence"/>
</dbReference>
<reference evidence="1 2" key="1">
    <citation type="submission" date="2022-07" db="EMBL/GenBank/DDBJ databases">
        <authorList>
            <person name="Criscuolo A."/>
        </authorList>
    </citation>
    <scope>NUCLEOTIDE SEQUENCE [LARGE SCALE GENOMIC DNA]</scope>
    <source>
        <strain evidence="2">CIP 111951</strain>
    </source>
</reference>
<evidence type="ECO:0000313" key="1">
    <source>
        <dbReference type="EMBL" id="CAH9059919.1"/>
    </source>
</evidence>
<dbReference type="RefSeq" id="WP_261593346.1">
    <property type="nucleotide sequence ID" value="NZ_CAMAPD010000009.1"/>
</dbReference>
<gene>
    <name evidence="1" type="ORF">PSECIP111951_02166</name>
</gene>
<dbReference type="Gene3D" id="1.20.90.10">
    <property type="entry name" value="Phospholipase A2 domain"/>
    <property type="match status" value="1"/>
</dbReference>
<organism evidence="1 2">
    <name type="scientific">Pseudoalteromonas holothuriae</name>
    <dbReference type="NCBI Taxonomy" id="2963714"/>
    <lineage>
        <taxon>Bacteria</taxon>
        <taxon>Pseudomonadati</taxon>
        <taxon>Pseudomonadota</taxon>
        <taxon>Gammaproteobacteria</taxon>
        <taxon>Alteromonadales</taxon>
        <taxon>Pseudoalteromonadaceae</taxon>
        <taxon>Pseudoalteromonas</taxon>
    </lineage>
</organism>
<protein>
    <submittedName>
        <fullName evidence="1">Uncharacterized protein</fullName>
    </submittedName>
</protein>
<name>A0ABM9GJ18_9GAMM</name>
<dbReference type="EMBL" id="CAMAPD010000009">
    <property type="protein sequence ID" value="CAH9059919.1"/>
    <property type="molecule type" value="Genomic_DNA"/>
</dbReference>
<sequence>MKNKIVMGSILLGSLLGNLDDITIDNIVEDNDYHAKVQDIFTLSKVSANDIEVITVTGSRIPSPRYKPFIIDSYEHTYNTWQPPRFWTIIEDPVNAARDAGCDSLRGDEPENCDPDIARASLRPNGCSDRGLGFGWSSYFRASCNDHDICYGRTSSTQKECDVRFHRLMELQCLNKPPASTTRDLCYHNARYYYRGVRVGGAGPFKDAQIDRACVDWDDEVKYYGCKW</sequence>
<comment type="caution">
    <text evidence="1">The sequence shown here is derived from an EMBL/GenBank/DDBJ whole genome shotgun (WGS) entry which is preliminary data.</text>
</comment>
<accession>A0ABM9GJ18</accession>
<evidence type="ECO:0000313" key="2">
    <source>
        <dbReference type="Proteomes" id="UP001152485"/>
    </source>
</evidence>
<dbReference type="InterPro" id="IPR036444">
    <property type="entry name" value="PLipase_A2_dom_sf"/>
</dbReference>
<dbReference type="SUPFAM" id="SSF48619">
    <property type="entry name" value="Phospholipase A2, PLA2"/>
    <property type="match status" value="1"/>
</dbReference>
<proteinExistence type="predicted"/>